<dbReference type="Gene3D" id="3.90.70.10">
    <property type="entry name" value="Cysteine proteinases"/>
    <property type="match status" value="1"/>
</dbReference>
<keyword evidence="1" id="KW-1133">Transmembrane helix</keyword>
<dbReference type="AlphaFoldDB" id="W6RT23"/>
<dbReference type="OrthoDB" id="1164310at2"/>
<dbReference type="EMBL" id="HG917868">
    <property type="protein sequence ID" value="CDM67388.1"/>
    <property type="molecule type" value="Genomic_DNA"/>
</dbReference>
<dbReference type="Pfam" id="PF13529">
    <property type="entry name" value="Peptidase_C39_2"/>
    <property type="match status" value="1"/>
</dbReference>
<dbReference type="RefSeq" id="WP_051483619.1">
    <property type="nucleotide sequence ID" value="NZ_HG917868.1"/>
</dbReference>
<dbReference type="InterPro" id="IPR016997">
    <property type="entry name" value="UCP032442"/>
</dbReference>
<proteinExistence type="predicted"/>
<keyword evidence="4" id="KW-1185">Reference proteome</keyword>
<dbReference type="PANTHER" id="PTHR37806:SF1">
    <property type="entry name" value="PEPTIDASE C39-LIKE DOMAIN-CONTAINING PROTEIN"/>
    <property type="match status" value="1"/>
</dbReference>
<dbReference type="Proteomes" id="UP000019426">
    <property type="component" value="Chromosome M2/40_rep1"/>
</dbReference>
<dbReference type="KEGG" id="clt:CM240_0218"/>
<evidence type="ECO:0000313" key="3">
    <source>
        <dbReference type="EMBL" id="CDM67388.1"/>
    </source>
</evidence>
<evidence type="ECO:0000259" key="2">
    <source>
        <dbReference type="Pfam" id="PF13529"/>
    </source>
</evidence>
<name>W6RT23_9CLOT</name>
<keyword evidence="1" id="KW-0812">Transmembrane</keyword>
<keyword evidence="1" id="KW-0472">Membrane</keyword>
<evidence type="ECO:0000313" key="4">
    <source>
        <dbReference type="Proteomes" id="UP000019426"/>
    </source>
</evidence>
<organism evidence="3 4">
    <name type="scientific">Clostridium bornimense</name>
    <dbReference type="NCBI Taxonomy" id="1216932"/>
    <lineage>
        <taxon>Bacteria</taxon>
        <taxon>Bacillati</taxon>
        <taxon>Bacillota</taxon>
        <taxon>Clostridia</taxon>
        <taxon>Eubacteriales</taxon>
        <taxon>Clostridiaceae</taxon>
        <taxon>Clostridium</taxon>
    </lineage>
</organism>
<dbReference type="CDD" id="cd02549">
    <property type="entry name" value="Peptidase_C39A"/>
    <property type="match status" value="1"/>
</dbReference>
<reference evidence="3 4" key="1">
    <citation type="submission" date="2013-11" db="EMBL/GenBank/DDBJ databases">
        <title>Complete genome sequence of Clostridum sp. M2/40.</title>
        <authorList>
            <person name="Wibberg D."/>
            <person name="Puehler A."/>
            <person name="Schlueter A."/>
        </authorList>
    </citation>
    <scope>NUCLEOTIDE SEQUENCE [LARGE SCALE GENOMIC DNA]</scope>
    <source>
        <strain evidence="4">M2/40</strain>
    </source>
</reference>
<protein>
    <recommendedName>
        <fullName evidence="2">Peptidase C39-like domain-containing protein</fullName>
    </recommendedName>
</protein>
<dbReference type="eggNOG" id="COG4990">
    <property type="taxonomic scope" value="Bacteria"/>
</dbReference>
<accession>W6RT23</accession>
<dbReference type="InterPro" id="IPR039564">
    <property type="entry name" value="Peptidase_C39-like"/>
</dbReference>
<feature type="domain" description="Peptidase C39-like" evidence="2">
    <location>
        <begin position="51"/>
        <end position="210"/>
    </location>
</feature>
<dbReference type="InterPro" id="IPR039563">
    <property type="entry name" value="Peptidase_C39_single_dom"/>
</dbReference>
<evidence type="ECO:0000256" key="1">
    <source>
        <dbReference type="SAM" id="Phobius"/>
    </source>
</evidence>
<dbReference type="PANTHER" id="PTHR37806">
    <property type="entry name" value="LMO0724 PROTEIN"/>
    <property type="match status" value="1"/>
</dbReference>
<feature type="transmembrane region" description="Helical" evidence="1">
    <location>
        <begin position="7"/>
        <end position="25"/>
    </location>
</feature>
<dbReference type="PATRIC" id="fig|1216932.3.peg.198"/>
<dbReference type="HOGENOM" id="CLU_067297_0_0_9"/>
<dbReference type="STRING" id="1216932.CM240_0218"/>
<sequence length="238" mass="26510">MRKIKIISILISIIMVLIGVISLIYNDSNSETSNKNIFSAMPSGEYKIEGIDTLNQFPEMPTGCEITSTTMLLNWYGVNVDKEELGESIEKADVPSYVDGTLQGASPNEYFIGDPFSSDGYGVYHKPIANLIDQYTDGKSKDITGCSFNKLLRTVANGYPVVTWVTINMKESSVGSYWTNGDETIEWIIPEHAVLLVGFNENEVIINDPYTGTEYTVDKDIFENRWISLGRQAVTISD</sequence>
<gene>
    <name evidence="3" type="ORF">CM240_0218</name>
</gene>
<dbReference type="PIRSF" id="PIRSF032442">
    <property type="entry name" value="UCP032442"/>
    <property type="match status" value="1"/>
</dbReference>